<dbReference type="Pfam" id="PF00392">
    <property type="entry name" value="GntR"/>
    <property type="match status" value="1"/>
</dbReference>
<keyword evidence="4" id="KW-0614">Plasmid</keyword>
<evidence type="ECO:0000256" key="3">
    <source>
        <dbReference type="ARBA" id="ARBA00023163"/>
    </source>
</evidence>
<dbReference type="PANTHER" id="PTHR43537">
    <property type="entry name" value="TRANSCRIPTIONAL REGULATOR, GNTR FAMILY"/>
    <property type="match status" value="1"/>
</dbReference>
<keyword evidence="2" id="KW-0238">DNA-binding</keyword>
<dbReference type="SUPFAM" id="SSF46785">
    <property type="entry name" value="Winged helix' DNA-binding domain"/>
    <property type="match status" value="1"/>
</dbReference>
<dbReference type="InterPro" id="IPR000524">
    <property type="entry name" value="Tscrpt_reg_HTH_GntR"/>
</dbReference>
<proteinExistence type="predicted"/>
<dbReference type="Pfam" id="PF07729">
    <property type="entry name" value="FCD"/>
    <property type="match status" value="1"/>
</dbReference>
<dbReference type="PANTHER" id="PTHR43537:SF45">
    <property type="entry name" value="GNTR FAMILY REGULATORY PROTEIN"/>
    <property type="match status" value="1"/>
</dbReference>
<dbReference type="EMBL" id="LT984814">
    <property type="protein sequence ID" value="SPD68143.1"/>
    <property type="molecule type" value="Genomic_DNA"/>
</dbReference>
<dbReference type="InterPro" id="IPR036388">
    <property type="entry name" value="WH-like_DNA-bd_sf"/>
</dbReference>
<dbReference type="SMART" id="SM00895">
    <property type="entry name" value="FCD"/>
    <property type="match status" value="1"/>
</dbReference>
<dbReference type="Gene3D" id="1.10.10.10">
    <property type="entry name" value="Winged helix-like DNA-binding domain superfamily/Winged helix DNA-binding domain"/>
    <property type="match status" value="1"/>
</dbReference>
<dbReference type="SUPFAM" id="SSF48008">
    <property type="entry name" value="GntR ligand-binding domain-like"/>
    <property type="match status" value="1"/>
</dbReference>
<dbReference type="Gene3D" id="1.20.120.530">
    <property type="entry name" value="GntR ligand-binding domain-like"/>
    <property type="match status" value="1"/>
</dbReference>
<reference evidence="4 5" key="1">
    <citation type="submission" date="2018-01" db="EMBL/GenBank/DDBJ databases">
        <authorList>
            <person name="Clerissi C."/>
        </authorList>
    </citation>
    <scope>NUCLEOTIDE SEQUENCE [LARGE SCALE GENOMIC DNA]</scope>
    <source>
        <strain evidence="4">Cupriavidus taiwanensis SWF 66322</strain>
        <plasmid evidence="5">cbm2636_mp</plasmid>
    </source>
</reference>
<dbReference type="SMART" id="SM00345">
    <property type="entry name" value="HTH_GNTR"/>
    <property type="match status" value="1"/>
</dbReference>
<keyword evidence="3" id="KW-0804">Transcription</keyword>
<dbReference type="PROSITE" id="PS50949">
    <property type="entry name" value="HTH_GNTR"/>
    <property type="match status" value="1"/>
</dbReference>
<dbReference type="GO" id="GO:0003677">
    <property type="term" value="F:DNA binding"/>
    <property type="evidence" value="ECO:0007669"/>
    <property type="project" value="UniProtKB-KW"/>
</dbReference>
<evidence type="ECO:0000256" key="2">
    <source>
        <dbReference type="ARBA" id="ARBA00023125"/>
    </source>
</evidence>
<evidence type="ECO:0000313" key="4">
    <source>
        <dbReference type="EMBL" id="SPD68143.1"/>
    </source>
</evidence>
<sequence length="228" mass="25359">MATTFSKIQTRPDYVDEVYKMLLDAISDGTLAPGTRLTQEEIADQMQVSRSPVIQALRILKKDGFVQDAPGRGVLVTPLDAEAVGQLYEIRGSLDALAARLAAKRQFRLDPKIIANGRRVARGKDVKAMMDADMEFHNAIYRAAGNPFLEQSAQNYWMHLRRAMGAVLQSSPQQRQTIWDEHEAIAEAIAAGDAARAADLTDVHTTQARENLTRRLDEYFSDTRQTAA</sequence>
<dbReference type="CDD" id="cd07377">
    <property type="entry name" value="WHTH_GntR"/>
    <property type="match status" value="1"/>
</dbReference>
<evidence type="ECO:0000256" key="1">
    <source>
        <dbReference type="ARBA" id="ARBA00023015"/>
    </source>
</evidence>
<dbReference type="Proteomes" id="UP000254259">
    <property type="component" value="Plasmid CBM2636_mp"/>
</dbReference>
<dbReference type="GO" id="GO:0003700">
    <property type="term" value="F:DNA-binding transcription factor activity"/>
    <property type="evidence" value="ECO:0007669"/>
    <property type="project" value="InterPro"/>
</dbReference>
<protein>
    <submittedName>
        <fullName evidence="4">GntR family transcriptional regulator</fullName>
    </submittedName>
</protein>
<accession>A0A976FZB6</accession>
<dbReference type="AlphaFoldDB" id="A0A976FZB6"/>
<organism evidence="4 5">
    <name type="scientific">Cupriavidus taiwanensis</name>
    <dbReference type="NCBI Taxonomy" id="164546"/>
    <lineage>
        <taxon>Bacteria</taxon>
        <taxon>Pseudomonadati</taxon>
        <taxon>Pseudomonadota</taxon>
        <taxon>Betaproteobacteria</taxon>
        <taxon>Burkholderiales</taxon>
        <taxon>Burkholderiaceae</taxon>
        <taxon>Cupriavidus</taxon>
    </lineage>
</organism>
<dbReference type="RefSeq" id="WP_115713504.1">
    <property type="nucleotide sequence ID" value="NZ_LT976876.1"/>
</dbReference>
<geneLocation type="plasmid" evidence="5">
    <name>cbm2636_mp</name>
</geneLocation>
<dbReference type="InterPro" id="IPR011711">
    <property type="entry name" value="GntR_C"/>
</dbReference>
<keyword evidence="1" id="KW-0805">Transcription regulation</keyword>
<dbReference type="InterPro" id="IPR036390">
    <property type="entry name" value="WH_DNA-bd_sf"/>
</dbReference>
<gene>
    <name evidence="4" type="ORF">CBM2636_MP20993</name>
</gene>
<evidence type="ECO:0000313" key="5">
    <source>
        <dbReference type="Proteomes" id="UP000254259"/>
    </source>
</evidence>
<dbReference type="InterPro" id="IPR008920">
    <property type="entry name" value="TF_FadR/GntR_C"/>
</dbReference>
<name>A0A976FZB6_9BURK</name>